<dbReference type="GeneID" id="24139734"/>
<gene>
    <name evidence="1" type="ORF">SPRG_18209</name>
</gene>
<feature type="non-terminal residue" evidence="1">
    <location>
        <position position="1"/>
    </location>
</feature>
<dbReference type="RefSeq" id="XP_012213035.1">
    <property type="nucleotide sequence ID" value="XM_012357645.1"/>
</dbReference>
<name>A0A067BPK9_SAPPC</name>
<organism evidence="1 2">
    <name type="scientific">Saprolegnia parasitica (strain CBS 223.65)</name>
    <dbReference type="NCBI Taxonomy" id="695850"/>
    <lineage>
        <taxon>Eukaryota</taxon>
        <taxon>Sar</taxon>
        <taxon>Stramenopiles</taxon>
        <taxon>Oomycota</taxon>
        <taxon>Saprolegniomycetes</taxon>
        <taxon>Saprolegniales</taxon>
        <taxon>Saprolegniaceae</taxon>
        <taxon>Saprolegnia</taxon>
    </lineage>
</organism>
<protein>
    <submittedName>
        <fullName evidence="1">Uncharacterized protein</fullName>
    </submittedName>
</protein>
<sequence length="89" mass="10335">ALYETSRDRYFTHFCVGLQELLEKAISGLERQWRGSTTTSRFAWRILRQLRAADVDTLGADLMTLLELATNEEARRNVAFRKLVAPKQY</sequence>
<dbReference type="Proteomes" id="UP000030745">
    <property type="component" value="Unassembled WGS sequence"/>
</dbReference>
<dbReference type="VEuPathDB" id="FungiDB:SPRG_18209"/>
<proteinExistence type="predicted"/>
<reference evidence="1 2" key="1">
    <citation type="journal article" date="2013" name="PLoS Genet.">
        <title>Distinctive expansion of potential virulence genes in the genome of the oomycete fish pathogen Saprolegnia parasitica.</title>
        <authorList>
            <person name="Jiang R.H."/>
            <person name="de Bruijn I."/>
            <person name="Haas B.J."/>
            <person name="Belmonte R."/>
            <person name="Lobach L."/>
            <person name="Christie J."/>
            <person name="van den Ackerveken G."/>
            <person name="Bottin A."/>
            <person name="Bulone V."/>
            <person name="Diaz-Moreno S.M."/>
            <person name="Dumas B."/>
            <person name="Fan L."/>
            <person name="Gaulin E."/>
            <person name="Govers F."/>
            <person name="Grenville-Briggs L.J."/>
            <person name="Horner N.R."/>
            <person name="Levin J.Z."/>
            <person name="Mammella M."/>
            <person name="Meijer H.J."/>
            <person name="Morris P."/>
            <person name="Nusbaum C."/>
            <person name="Oome S."/>
            <person name="Phillips A.J."/>
            <person name="van Rooyen D."/>
            <person name="Rzeszutek E."/>
            <person name="Saraiva M."/>
            <person name="Secombes C.J."/>
            <person name="Seidl M.F."/>
            <person name="Snel B."/>
            <person name="Stassen J.H."/>
            <person name="Sykes S."/>
            <person name="Tripathy S."/>
            <person name="van den Berg H."/>
            <person name="Vega-Arreguin J.C."/>
            <person name="Wawra S."/>
            <person name="Young S.K."/>
            <person name="Zeng Q."/>
            <person name="Dieguez-Uribeondo J."/>
            <person name="Russ C."/>
            <person name="Tyler B.M."/>
            <person name="van West P."/>
        </authorList>
    </citation>
    <scope>NUCLEOTIDE SEQUENCE [LARGE SCALE GENOMIC DNA]</scope>
    <source>
        <strain evidence="1 2">CBS 223.65</strain>
    </source>
</reference>
<keyword evidence="2" id="KW-1185">Reference proteome</keyword>
<evidence type="ECO:0000313" key="2">
    <source>
        <dbReference type="Proteomes" id="UP000030745"/>
    </source>
</evidence>
<evidence type="ECO:0000313" key="1">
    <source>
        <dbReference type="EMBL" id="KDO16256.1"/>
    </source>
</evidence>
<dbReference type="EMBL" id="KK584235">
    <property type="protein sequence ID" value="KDO16256.1"/>
    <property type="molecule type" value="Genomic_DNA"/>
</dbReference>
<dbReference type="AlphaFoldDB" id="A0A067BPK9"/>
<accession>A0A067BPK9</accession>
<dbReference type="KEGG" id="spar:SPRG_18209"/>